<evidence type="ECO:0000256" key="5">
    <source>
        <dbReference type="ARBA" id="ARBA00022692"/>
    </source>
</evidence>
<feature type="transmembrane region" description="Helical" evidence="8">
    <location>
        <begin position="12"/>
        <end position="33"/>
    </location>
</feature>
<dbReference type="InterPro" id="IPR003594">
    <property type="entry name" value="HATPase_dom"/>
</dbReference>
<evidence type="ECO:0000256" key="7">
    <source>
        <dbReference type="ARBA" id="ARBA00022989"/>
    </source>
</evidence>
<dbReference type="PROSITE" id="PS50109">
    <property type="entry name" value="HIS_KIN"/>
    <property type="match status" value="1"/>
</dbReference>
<protein>
    <recommendedName>
        <fullName evidence="2">histidine kinase</fullName>
        <ecNumber evidence="2">2.7.13.3</ecNumber>
    </recommendedName>
</protein>
<dbReference type="AlphaFoldDB" id="A0A1E8FGG7"/>
<organism evidence="10 11">
    <name type="scientific">Alteromonas lipolytica</name>
    <dbReference type="NCBI Taxonomy" id="1856405"/>
    <lineage>
        <taxon>Bacteria</taxon>
        <taxon>Pseudomonadati</taxon>
        <taxon>Pseudomonadota</taxon>
        <taxon>Gammaproteobacteria</taxon>
        <taxon>Alteromonadales</taxon>
        <taxon>Alteromonadaceae</taxon>
        <taxon>Alteromonas/Salinimonas group</taxon>
        <taxon>Alteromonas</taxon>
    </lineage>
</organism>
<dbReference type="PANTHER" id="PTHR45436:SF5">
    <property type="entry name" value="SENSOR HISTIDINE KINASE TRCS"/>
    <property type="match status" value="1"/>
</dbReference>
<evidence type="ECO:0000256" key="3">
    <source>
        <dbReference type="ARBA" id="ARBA00022553"/>
    </source>
</evidence>
<dbReference type="PANTHER" id="PTHR45436">
    <property type="entry name" value="SENSOR HISTIDINE KINASE YKOH"/>
    <property type="match status" value="1"/>
</dbReference>
<reference evidence="10 11" key="1">
    <citation type="submission" date="2016-09" db="EMBL/GenBank/DDBJ databases">
        <title>Alteromonas lipolytica, a new species isolated from sea water.</title>
        <authorList>
            <person name="Wu Y.-H."/>
            <person name="Cheng H."/>
            <person name="Xu X.-W."/>
        </authorList>
    </citation>
    <scope>NUCLEOTIDE SEQUENCE [LARGE SCALE GENOMIC DNA]</scope>
    <source>
        <strain evidence="10 11">JW12</strain>
    </source>
</reference>
<dbReference type="SMART" id="SM00387">
    <property type="entry name" value="HATPase_c"/>
    <property type="match status" value="1"/>
</dbReference>
<gene>
    <name evidence="10" type="ORF">BFC17_14775</name>
</gene>
<dbReference type="EMBL" id="MJIC01000010">
    <property type="protein sequence ID" value="OFI34836.1"/>
    <property type="molecule type" value="Genomic_DNA"/>
</dbReference>
<dbReference type="InterPro" id="IPR005467">
    <property type="entry name" value="His_kinase_dom"/>
</dbReference>
<keyword evidence="6" id="KW-0418">Kinase</keyword>
<name>A0A1E8FGG7_9ALTE</name>
<keyword evidence="8" id="KW-0472">Membrane</keyword>
<dbReference type="Gene3D" id="3.30.565.10">
    <property type="entry name" value="Histidine kinase-like ATPase, C-terminal domain"/>
    <property type="match status" value="1"/>
</dbReference>
<dbReference type="InterPro" id="IPR050428">
    <property type="entry name" value="TCS_sensor_his_kinase"/>
</dbReference>
<dbReference type="SUPFAM" id="SSF55874">
    <property type="entry name" value="ATPase domain of HSP90 chaperone/DNA topoisomerase II/histidine kinase"/>
    <property type="match status" value="1"/>
</dbReference>
<dbReference type="EC" id="2.7.13.3" evidence="2"/>
<dbReference type="CDD" id="cd00082">
    <property type="entry name" value="HisKA"/>
    <property type="match status" value="1"/>
</dbReference>
<feature type="domain" description="Histidine kinase" evidence="9">
    <location>
        <begin position="218"/>
        <end position="414"/>
    </location>
</feature>
<dbReference type="GO" id="GO:0000155">
    <property type="term" value="F:phosphorelay sensor kinase activity"/>
    <property type="evidence" value="ECO:0007669"/>
    <property type="project" value="InterPro"/>
</dbReference>
<dbReference type="InterPro" id="IPR003661">
    <property type="entry name" value="HisK_dim/P_dom"/>
</dbReference>
<dbReference type="Proteomes" id="UP000176037">
    <property type="component" value="Unassembled WGS sequence"/>
</dbReference>
<keyword evidence="4" id="KW-0808">Transferase</keyword>
<feature type="transmembrane region" description="Helical" evidence="8">
    <location>
        <begin position="129"/>
        <end position="152"/>
    </location>
</feature>
<dbReference type="RefSeq" id="WP_070175754.1">
    <property type="nucleotide sequence ID" value="NZ_BMJR01000001.1"/>
</dbReference>
<dbReference type="InterPro" id="IPR036097">
    <property type="entry name" value="HisK_dim/P_sf"/>
</dbReference>
<proteinExistence type="predicted"/>
<dbReference type="OrthoDB" id="9121563at2"/>
<keyword evidence="3" id="KW-0597">Phosphoprotein</keyword>
<evidence type="ECO:0000256" key="2">
    <source>
        <dbReference type="ARBA" id="ARBA00012438"/>
    </source>
</evidence>
<keyword evidence="5 8" id="KW-0812">Transmembrane</keyword>
<comment type="catalytic activity">
    <reaction evidence="1">
        <text>ATP + protein L-histidine = ADP + protein N-phospho-L-histidine.</text>
        <dbReference type="EC" id="2.7.13.3"/>
    </reaction>
</comment>
<comment type="caution">
    <text evidence="10">The sequence shown here is derived from an EMBL/GenBank/DDBJ whole genome shotgun (WGS) entry which is preliminary data.</text>
</comment>
<keyword evidence="11" id="KW-1185">Reference proteome</keyword>
<sequence>MKQIGQQIKRLFLLYTLVLLCIFAGFTQLYGYLIEDNVINQQIRTEARYLEQQYQATGALPLPRYPWMKIVSSWQRLPASVQQMHNKEPERIEFITEAGNIHIVPLQINGLEALLYAEVDAFTVTNKVWPLNIAGVAFLGTLIFALCSWLLMRRIEKIVAPLNRLRQRVESDTPRLLFPAGFTASLPDNEVGFLARAIEKQWHNLTDLLDRETQFTRDISHELRTPISILQNTLNQTGPLSHDDEKQARDQLSKLTQTLDVLTALAREESRQMRPLNVLSVLEDVTMTLSLSGLRPDFQLNIEVPDNYQVVANETLLYLLFRNLIENAHYHGSDNTLTISLEHQSLRFSNQISNTSVTPPLAEPNSAAAPLGIGQGLFLARRIVEFHQGELTVTTSPGDSDNDFSVYISLPPLPSPQAHS</sequence>
<dbReference type="Pfam" id="PF02518">
    <property type="entry name" value="HATPase_c"/>
    <property type="match status" value="1"/>
</dbReference>
<evidence type="ECO:0000256" key="4">
    <source>
        <dbReference type="ARBA" id="ARBA00022679"/>
    </source>
</evidence>
<dbReference type="Gene3D" id="1.10.287.130">
    <property type="match status" value="1"/>
</dbReference>
<evidence type="ECO:0000259" key="9">
    <source>
        <dbReference type="PROSITE" id="PS50109"/>
    </source>
</evidence>
<dbReference type="SUPFAM" id="SSF47384">
    <property type="entry name" value="Homodimeric domain of signal transducing histidine kinase"/>
    <property type="match status" value="1"/>
</dbReference>
<evidence type="ECO:0000256" key="8">
    <source>
        <dbReference type="SAM" id="Phobius"/>
    </source>
</evidence>
<keyword evidence="7 8" id="KW-1133">Transmembrane helix</keyword>
<evidence type="ECO:0000313" key="11">
    <source>
        <dbReference type="Proteomes" id="UP000176037"/>
    </source>
</evidence>
<evidence type="ECO:0000256" key="6">
    <source>
        <dbReference type="ARBA" id="ARBA00022777"/>
    </source>
</evidence>
<dbReference type="InterPro" id="IPR036890">
    <property type="entry name" value="HATPase_C_sf"/>
</dbReference>
<evidence type="ECO:0000256" key="1">
    <source>
        <dbReference type="ARBA" id="ARBA00000085"/>
    </source>
</evidence>
<accession>A0A1E8FGG7</accession>
<dbReference type="STRING" id="1856405.BFC17_14775"/>
<evidence type="ECO:0000313" key="10">
    <source>
        <dbReference type="EMBL" id="OFI34836.1"/>
    </source>
</evidence>